<dbReference type="InterPro" id="IPR019885">
    <property type="entry name" value="Tscrpt_reg_HTH_AsnC-type_CS"/>
</dbReference>
<dbReference type="InterPro" id="IPR000485">
    <property type="entry name" value="AsnC-type_HTH_dom"/>
</dbReference>
<keyword evidence="3" id="KW-0804">Transcription</keyword>
<sequence>MDDTDQALISALRHDARASLSDLAAGLGVSRTTVRSRIERLQRSGDIVGFSVVLKGDAARDPVRGLMMLGIEGRGTDRILRQLGGQSAVRATHTTNGRWDIIVEIGAPTLEEFDRVLSQIRRMDGIVSSETSLLLSTRKSAGRDG</sequence>
<keyword evidence="6" id="KW-1185">Reference proteome</keyword>
<evidence type="ECO:0000259" key="4">
    <source>
        <dbReference type="PROSITE" id="PS50956"/>
    </source>
</evidence>
<dbReference type="SUPFAM" id="SSF46785">
    <property type="entry name" value="Winged helix' DNA-binding domain"/>
    <property type="match status" value="1"/>
</dbReference>
<dbReference type="InterPro" id="IPR036390">
    <property type="entry name" value="WH_DNA-bd_sf"/>
</dbReference>
<organism evidence="5 6">
    <name type="scientific">Pelagivirga sediminicola</name>
    <dbReference type="NCBI Taxonomy" id="2170575"/>
    <lineage>
        <taxon>Bacteria</taxon>
        <taxon>Pseudomonadati</taxon>
        <taxon>Pseudomonadota</taxon>
        <taxon>Alphaproteobacteria</taxon>
        <taxon>Rhodobacterales</taxon>
        <taxon>Paracoccaceae</taxon>
        <taxon>Pelagivirga</taxon>
    </lineage>
</organism>
<dbReference type="Gene3D" id="1.10.10.10">
    <property type="entry name" value="Winged helix-like DNA-binding domain superfamily/Winged helix DNA-binding domain"/>
    <property type="match status" value="1"/>
</dbReference>
<dbReference type="Proteomes" id="UP000244446">
    <property type="component" value="Unassembled WGS sequence"/>
</dbReference>
<dbReference type="PANTHER" id="PTHR30154">
    <property type="entry name" value="LEUCINE-RESPONSIVE REGULATORY PROTEIN"/>
    <property type="match status" value="1"/>
</dbReference>
<dbReference type="GO" id="GO:0005829">
    <property type="term" value="C:cytosol"/>
    <property type="evidence" value="ECO:0007669"/>
    <property type="project" value="TreeGrafter"/>
</dbReference>
<dbReference type="GO" id="GO:0043200">
    <property type="term" value="P:response to amino acid"/>
    <property type="evidence" value="ECO:0007669"/>
    <property type="project" value="TreeGrafter"/>
</dbReference>
<dbReference type="PRINTS" id="PR00033">
    <property type="entry name" value="HTHASNC"/>
</dbReference>
<dbReference type="OrthoDB" id="9809462at2"/>
<evidence type="ECO:0000313" key="6">
    <source>
        <dbReference type="Proteomes" id="UP000244446"/>
    </source>
</evidence>
<dbReference type="InterPro" id="IPR036388">
    <property type="entry name" value="WH-like_DNA-bd_sf"/>
</dbReference>
<dbReference type="InterPro" id="IPR011008">
    <property type="entry name" value="Dimeric_a/b-barrel"/>
</dbReference>
<feature type="domain" description="HTH asnC-type" evidence="4">
    <location>
        <begin position="1"/>
        <end position="67"/>
    </location>
</feature>
<dbReference type="GO" id="GO:0043565">
    <property type="term" value="F:sequence-specific DNA binding"/>
    <property type="evidence" value="ECO:0007669"/>
    <property type="project" value="InterPro"/>
</dbReference>
<dbReference type="InterPro" id="IPR019887">
    <property type="entry name" value="Tscrpt_reg_AsnC/Lrp_C"/>
</dbReference>
<dbReference type="Gene3D" id="3.30.70.920">
    <property type="match status" value="1"/>
</dbReference>
<protein>
    <submittedName>
        <fullName evidence="5">AsnC family transcriptional regulator</fullName>
    </submittedName>
</protein>
<proteinExistence type="predicted"/>
<evidence type="ECO:0000256" key="1">
    <source>
        <dbReference type="ARBA" id="ARBA00023015"/>
    </source>
</evidence>
<dbReference type="RefSeq" id="WP_108690772.1">
    <property type="nucleotide sequence ID" value="NZ_QCYH01000001.1"/>
</dbReference>
<dbReference type="PROSITE" id="PS50956">
    <property type="entry name" value="HTH_ASNC_2"/>
    <property type="match status" value="1"/>
</dbReference>
<dbReference type="AlphaFoldDB" id="A0A2T7GC86"/>
<dbReference type="SUPFAM" id="SSF54909">
    <property type="entry name" value="Dimeric alpha+beta barrel"/>
    <property type="match status" value="1"/>
</dbReference>
<accession>A0A2T7GC86</accession>
<dbReference type="SMART" id="SM00344">
    <property type="entry name" value="HTH_ASNC"/>
    <property type="match status" value="1"/>
</dbReference>
<evidence type="ECO:0000256" key="2">
    <source>
        <dbReference type="ARBA" id="ARBA00023125"/>
    </source>
</evidence>
<reference evidence="5 6" key="1">
    <citation type="submission" date="2018-04" db="EMBL/GenBank/DDBJ databases">
        <title>Pelagivirga bohaiensis gen. nov., sp. nov., a bacterium isolated from the Bohai Sea.</title>
        <authorList>
            <person name="Ji X."/>
        </authorList>
    </citation>
    <scope>NUCLEOTIDE SEQUENCE [LARGE SCALE GENOMIC DNA]</scope>
    <source>
        <strain evidence="5 6">BH-SD19</strain>
    </source>
</reference>
<name>A0A2T7GC86_9RHOB</name>
<evidence type="ECO:0000256" key="3">
    <source>
        <dbReference type="ARBA" id="ARBA00023163"/>
    </source>
</evidence>
<comment type="caution">
    <text evidence="5">The sequence shown here is derived from an EMBL/GenBank/DDBJ whole genome shotgun (WGS) entry which is preliminary data.</text>
</comment>
<evidence type="ECO:0000313" key="5">
    <source>
        <dbReference type="EMBL" id="PVA12026.1"/>
    </source>
</evidence>
<keyword evidence="1" id="KW-0805">Transcription regulation</keyword>
<dbReference type="Pfam" id="PF01037">
    <property type="entry name" value="AsnC_trans_reg"/>
    <property type="match status" value="1"/>
</dbReference>
<dbReference type="InterPro" id="IPR019888">
    <property type="entry name" value="Tscrpt_reg_AsnC-like"/>
</dbReference>
<dbReference type="PANTHER" id="PTHR30154:SF34">
    <property type="entry name" value="TRANSCRIPTIONAL REGULATOR AZLB"/>
    <property type="match status" value="1"/>
</dbReference>
<dbReference type="EMBL" id="QCYH01000001">
    <property type="protein sequence ID" value="PVA12026.1"/>
    <property type="molecule type" value="Genomic_DNA"/>
</dbReference>
<keyword evidence="2" id="KW-0238">DNA-binding</keyword>
<dbReference type="Pfam" id="PF13404">
    <property type="entry name" value="HTH_AsnC-type"/>
    <property type="match status" value="1"/>
</dbReference>
<gene>
    <name evidence="5" type="ORF">DC366_00280</name>
</gene>
<dbReference type="PROSITE" id="PS00519">
    <property type="entry name" value="HTH_ASNC_1"/>
    <property type="match status" value="1"/>
</dbReference>